<name>A0AAV6W4S7_9LAMI</name>
<evidence type="ECO:0000256" key="3">
    <source>
        <dbReference type="ARBA" id="ARBA00022622"/>
    </source>
</evidence>
<protein>
    <recommendedName>
        <fullName evidence="9">X8 domain-containing protein</fullName>
    </recommendedName>
</protein>
<evidence type="ECO:0000256" key="6">
    <source>
        <dbReference type="ARBA" id="ARBA00023157"/>
    </source>
</evidence>
<evidence type="ECO:0000256" key="5">
    <source>
        <dbReference type="ARBA" id="ARBA00023136"/>
    </source>
</evidence>
<dbReference type="SMART" id="SM00768">
    <property type="entry name" value="X8"/>
    <property type="match status" value="1"/>
</dbReference>
<keyword evidence="2" id="KW-1003">Cell membrane</keyword>
<dbReference type="AlphaFoldDB" id="A0AAV6W4S7"/>
<keyword evidence="5" id="KW-0472">Membrane</keyword>
<dbReference type="GO" id="GO:0005886">
    <property type="term" value="C:plasma membrane"/>
    <property type="evidence" value="ECO:0007669"/>
    <property type="project" value="UniProtKB-SubCell"/>
</dbReference>
<reference evidence="10" key="1">
    <citation type="submission" date="2019-10" db="EMBL/GenBank/DDBJ databases">
        <authorList>
            <person name="Zhang R."/>
            <person name="Pan Y."/>
            <person name="Wang J."/>
            <person name="Ma R."/>
            <person name="Yu S."/>
        </authorList>
    </citation>
    <scope>NUCLEOTIDE SEQUENCE</scope>
    <source>
        <strain evidence="10">LA-IB0</strain>
        <tissue evidence="10">Leaf</tissue>
    </source>
</reference>
<dbReference type="Gene3D" id="1.20.58.1040">
    <property type="match status" value="1"/>
</dbReference>
<comment type="caution">
    <text evidence="10">The sequence shown here is derived from an EMBL/GenBank/DDBJ whole genome shotgun (WGS) entry which is preliminary data.</text>
</comment>
<gene>
    <name evidence="10" type="ORF">BUALT_Bualt18G0095100</name>
</gene>
<dbReference type="InterPro" id="IPR044788">
    <property type="entry name" value="X8_dom_prot"/>
</dbReference>
<dbReference type="GO" id="GO:0009506">
    <property type="term" value="C:plasmodesma"/>
    <property type="evidence" value="ECO:0007669"/>
    <property type="project" value="UniProtKB-ARBA"/>
</dbReference>
<dbReference type="EMBL" id="WHWC01000018">
    <property type="protein sequence ID" value="KAG8365346.1"/>
    <property type="molecule type" value="Genomic_DNA"/>
</dbReference>
<keyword evidence="4" id="KW-0732">Signal</keyword>
<dbReference type="Proteomes" id="UP000826271">
    <property type="component" value="Unassembled WGS sequence"/>
</dbReference>
<evidence type="ECO:0000256" key="4">
    <source>
        <dbReference type="ARBA" id="ARBA00022729"/>
    </source>
</evidence>
<dbReference type="PANTHER" id="PTHR31044">
    <property type="entry name" value="BETA-1,3 GLUCANASE"/>
    <property type="match status" value="1"/>
</dbReference>
<keyword evidence="7" id="KW-0325">Glycoprotein</keyword>
<evidence type="ECO:0000313" key="10">
    <source>
        <dbReference type="EMBL" id="KAG8365346.1"/>
    </source>
</evidence>
<dbReference type="InterPro" id="IPR012946">
    <property type="entry name" value="X8"/>
</dbReference>
<evidence type="ECO:0000256" key="7">
    <source>
        <dbReference type="ARBA" id="ARBA00023180"/>
    </source>
</evidence>
<sequence length="147" mass="16093">MLVLSQLLSVQLQDLHFLSVPDLVKSFDCSSMSIISAKALLVLILFVSISQNSDGQFEDYCIADEQATEDTLSGAMNWACGNGADCSAIQENQKCYFPNTTKDHASYAFNSYYQNMKHNGGSCYFTAAAILTGADPSHDSCKFDYLP</sequence>
<evidence type="ECO:0000256" key="2">
    <source>
        <dbReference type="ARBA" id="ARBA00022475"/>
    </source>
</evidence>
<keyword evidence="11" id="KW-1185">Reference proteome</keyword>
<dbReference type="FunFam" id="1.20.58.1040:FF:000001">
    <property type="entry name" value="Glucan endo-1,3-beta-glucosidase 4"/>
    <property type="match status" value="1"/>
</dbReference>
<dbReference type="Pfam" id="PF07983">
    <property type="entry name" value="X8"/>
    <property type="match status" value="1"/>
</dbReference>
<organism evidence="10 11">
    <name type="scientific">Buddleja alternifolia</name>
    <dbReference type="NCBI Taxonomy" id="168488"/>
    <lineage>
        <taxon>Eukaryota</taxon>
        <taxon>Viridiplantae</taxon>
        <taxon>Streptophyta</taxon>
        <taxon>Embryophyta</taxon>
        <taxon>Tracheophyta</taxon>
        <taxon>Spermatophyta</taxon>
        <taxon>Magnoliopsida</taxon>
        <taxon>eudicotyledons</taxon>
        <taxon>Gunneridae</taxon>
        <taxon>Pentapetalae</taxon>
        <taxon>asterids</taxon>
        <taxon>lamiids</taxon>
        <taxon>Lamiales</taxon>
        <taxon>Scrophulariaceae</taxon>
        <taxon>Buddlejeae</taxon>
        <taxon>Buddleja</taxon>
    </lineage>
</organism>
<dbReference type="PANTHER" id="PTHR31044:SF55">
    <property type="entry name" value="CARBOHYDRATE-BINDING X8 DOMAIN SUPERFAMILY PROTEIN"/>
    <property type="match status" value="1"/>
</dbReference>
<evidence type="ECO:0000256" key="8">
    <source>
        <dbReference type="ARBA" id="ARBA00023288"/>
    </source>
</evidence>
<comment type="subcellular location">
    <subcellularLocation>
        <location evidence="1">Cell membrane</location>
        <topology evidence="1">Lipid-anchor</topology>
        <topology evidence="1">GPI-anchor</topology>
    </subcellularLocation>
</comment>
<proteinExistence type="predicted"/>
<accession>A0AAV6W4S7</accession>
<keyword evidence="8" id="KW-0449">Lipoprotein</keyword>
<evidence type="ECO:0000256" key="1">
    <source>
        <dbReference type="ARBA" id="ARBA00004609"/>
    </source>
</evidence>
<keyword evidence="3" id="KW-0336">GPI-anchor</keyword>
<keyword evidence="6" id="KW-1015">Disulfide bond</keyword>
<evidence type="ECO:0000259" key="9">
    <source>
        <dbReference type="SMART" id="SM00768"/>
    </source>
</evidence>
<feature type="domain" description="X8" evidence="9">
    <location>
        <begin position="59"/>
        <end position="143"/>
    </location>
</feature>
<evidence type="ECO:0000313" key="11">
    <source>
        <dbReference type="Proteomes" id="UP000826271"/>
    </source>
</evidence>
<dbReference type="GO" id="GO:0098552">
    <property type="term" value="C:side of membrane"/>
    <property type="evidence" value="ECO:0007669"/>
    <property type="project" value="UniProtKB-KW"/>
</dbReference>